<dbReference type="Proteomes" id="UP001295423">
    <property type="component" value="Unassembled WGS sequence"/>
</dbReference>
<evidence type="ECO:0000313" key="2">
    <source>
        <dbReference type="EMBL" id="CAJ1966337.1"/>
    </source>
</evidence>
<accession>A0AAD2G8S0</accession>
<organism evidence="2 3">
    <name type="scientific">Cylindrotheca closterium</name>
    <dbReference type="NCBI Taxonomy" id="2856"/>
    <lineage>
        <taxon>Eukaryota</taxon>
        <taxon>Sar</taxon>
        <taxon>Stramenopiles</taxon>
        <taxon>Ochrophyta</taxon>
        <taxon>Bacillariophyta</taxon>
        <taxon>Bacillariophyceae</taxon>
        <taxon>Bacillariophycidae</taxon>
        <taxon>Bacillariales</taxon>
        <taxon>Bacillariaceae</taxon>
        <taxon>Cylindrotheca</taxon>
    </lineage>
</organism>
<keyword evidence="3" id="KW-1185">Reference proteome</keyword>
<name>A0AAD2G8S0_9STRA</name>
<protein>
    <submittedName>
        <fullName evidence="2">Uncharacterized protein</fullName>
    </submittedName>
</protein>
<feature type="compositionally biased region" description="Basic and acidic residues" evidence="1">
    <location>
        <begin position="134"/>
        <end position="150"/>
    </location>
</feature>
<evidence type="ECO:0000313" key="3">
    <source>
        <dbReference type="Proteomes" id="UP001295423"/>
    </source>
</evidence>
<gene>
    <name evidence="2" type="ORF">CYCCA115_LOCUS21921</name>
</gene>
<comment type="caution">
    <text evidence="2">The sequence shown here is derived from an EMBL/GenBank/DDBJ whole genome shotgun (WGS) entry which is preliminary data.</text>
</comment>
<proteinExistence type="predicted"/>
<feature type="compositionally biased region" description="Acidic residues" evidence="1">
    <location>
        <begin position="122"/>
        <end position="133"/>
    </location>
</feature>
<feature type="compositionally biased region" description="Basic residues" evidence="1">
    <location>
        <begin position="48"/>
        <end position="57"/>
    </location>
</feature>
<reference evidence="2" key="1">
    <citation type="submission" date="2023-08" db="EMBL/GenBank/DDBJ databases">
        <authorList>
            <person name="Audoor S."/>
            <person name="Bilcke G."/>
        </authorList>
    </citation>
    <scope>NUCLEOTIDE SEQUENCE</scope>
</reference>
<evidence type="ECO:0000256" key="1">
    <source>
        <dbReference type="SAM" id="MobiDB-lite"/>
    </source>
</evidence>
<dbReference type="EMBL" id="CAKOGP040002279">
    <property type="protein sequence ID" value="CAJ1966337.1"/>
    <property type="molecule type" value="Genomic_DNA"/>
</dbReference>
<dbReference type="AlphaFoldDB" id="A0AAD2G8S0"/>
<feature type="region of interest" description="Disordered" evidence="1">
    <location>
        <begin position="1"/>
        <end position="168"/>
    </location>
</feature>
<sequence length="448" mass="50227">MAKTKYTKTSNSHDDAPLSPSRNKQNHSSADRKATMGATKPTKTVIRVSKRRRKPKRYHIEDDAPSKTDALPHSPRQSSHQAKSAIVTPAKHKPKTTAEIAKNKTAKTTLPFVDDMAREMVTTDDECEPEEAPQDDRKPSATPKLKKDAKLNNPKRNIDDSSDTDTSDDDDGFLSFDIREPAAALAITKSKRARHNHNAGLSLAEDLVHAKEIGGDKQPFLRKHLRKIEMLHPNRVVTACVGDVPGTVVLICLLPKDTNRSPPIQVTLDKILNNESALKQFQRHCKVHMIPNMCDETNPMIPKACGRTGDYFQGKPWPLLLCIRQKRWTSQELTEWAETIARALTAVSDDQCRYLLPLAYAGDITPKIKQPLSYYITVPDVLEALKLYYFPNTDINTILAREDIGVYLDPRSLKLARDAAKRGQGNGVSYTYNEALDPNNPAYSYFHD</sequence>